<comment type="similarity">
    <text evidence="1">Belongs to the glutamate synthase family.</text>
</comment>
<dbReference type="EMBL" id="UOFD01000052">
    <property type="protein sequence ID" value="VAW52831.1"/>
    <property type="molecule type" value="Genomic_DNA"/>
</dbReference>
<feature type="transmembrane region" description="Helical" evidence="2">
    <location>
        <begin position="7"/>
        <end position="23"/>
    </location>
</feature>
<evidence type="ECO:0000259" key="3">
    <source>
        <dbReference type="Pfam" id="PF01645"/>
    </source>
</evidence>
<dbReference type="EC" id="1.4.7.1" evidence="4"/>
<dbReference type="PANTHER" id="PTHR43819">
    <property type="entry name" value="ARCHAEAL-TYPE GLUTAMATE SYNTHASE [NADPH]"/>
    <property type="match status" value="1"/>
</dbReference>
<organism evidence="4">
    <name type="scientific">hydrothermal vent metagenome</name>
    <dbReference type="NCBI Taxonomy" id="652676"/>
    <lineage>
        <taxon>unclassified sequences</taxon>
        <taxon>metagenomes</taxon>
        <taxon>ecological metagenomes</taxon>
    </lineage>
</organism>
<name>A0A3B0WC02_9ZZZZ</name>
<accession>A0A3B0WC02</accession>
<dbReference type="InterPro" id="IPR024188">
    <property type="entry name" value="GltB"/>
</dbReference>
<proteinExistence type="inferred from homology"/>
<dbReference type="CDD" id="cd02808">
    <property type="entry name" value="GltS_FMN"/>
    <property type="match status" value="1"/>
</dbReference>
<dbReference type="Pfam" id="PF01645">
    <property type="entry name" value="Glu_synthase"/>
    <property type="match status" value="1"/>
</dbReference>
<evidence type="ECO:0000313" key="4">
    <source>
        <dbReference type="EMBL" id="VAW52831.1"/>
    </source>
</evidence>
<dbReference type="PANTHER" id="PTHR43819:SF1">
    <property type="entry name" value="ARCHAEAL-TYPE GLUTAMATE SYNTHASE [NADPH]"/>
    <property type="match status" value="1"/>
</dbReference>
<evidence type="ECO:0000256" key="1">
    <source>
        <dbReference type="ARBA" id="ARBA00009716"/>
    </source>
</evidence>
<keyword evidence="2" id="KW-1133">Transmembrane helix</keyword>
<dbReference type="InterPro" id="IPR002932">
    <property type="entry name" value="Glu_synthdom"/>
</dbReference>
<feature type="domain" description="Glutamate synthase" evidence="3">
    <location>
        <begin position="146"/>
        <end position="470"/>
    </location>
</feature>
<dbReference type="Gene3D" id="3.20.20.70">
    <property type="entry name" value="Aldolase class I"/>
    <property type="match status" value="1"/>
</dbReference>
<dbReference type="PIRSF" id="PIRSF006429">
    <property type="entry name" value="GOGAT_lg_2"/>
    <property type="match status" value="1"/>
</dbReference>
<feature type="transmembrane region" description="Helical" evidence="2">
    <location>
        <begin position="29"/>
        <end position="47"/>
    </location>
</feature>
<dbReference type="GO" id="GO:0006537">
    <property type="term" value="P:glutamate biosynthetic process"/>
    <property type="evidence" value="ECO:0007669"/>
    <property type="project" value="InterPro"/>
</dbReference>
<dbReference type="AlphaFoldDB" id="A0A3B0WC02"/>
<dbReference type="InterPro" id="IPR013785">
    <property type="entry name" value="Aldolase_TIM"/>
</dbReference>
<dbReference type="InterPro" id="IPR027283">
    <property type="entry name" value="YerD"/>
</dbReference>
<protein>
    <submittedName>
        <fullName evidence="4">Ferredoxin-dependent glutamate synthase</fullName>
        <ecNumber evidence="4">1.4.7.1</ecNumber>
    </submittedName>
</protein>
<sequence length="527" mass="58125">MSVRQGFVFLSILFSVFLFLLAVNWPAFYWGFIIIVPIILLGVYHILQTKHTILRLYPVIGIFRYIFESIRPEIQQYFVESDINGRPINREFRSLVYQRAKHARDTRPFGTQFDVYRAGYEWMDHSMKPLMVEDTHPRIKFGCDDCSKPYLASPMNISAMSYGALSKHAILALNKGAKIGNFAHNTGEGGLSPYHLKHGGDIIWQIGTGYFGCRNPEGKFDREKFSENAQLEVVKMIEIKLSQGAKPGHGGILPAAKLSKEIAAIRHVPMGKDVISPPAHSAFDTPEGLLQFVAELRKLSGGKPVGFKLCIGKRSDFLAICKAMLSTGITPDFITVDGGEGGTGAAPIELTNSVGTPLRDALIFVNRALIGIGKREQIRIIASGKIFSAFHVARMMALGADTVNSARGMMLALGCIQSRSCNTDKCPTGVATQDPARYKALNVEDKSKRVANFQNATVKNLTELLGASGLNSLDELKPHHINRRVNGTQVANYAELYPSIESCCLLGCDNLPDSWKAEWEKASAQSW</sequence>
<keyword evidence="2" id="KW-0812">Transmembrane</keyword>
<dbReference type="GO" id="GO:0016041">
    <property type="term" value="F:glutamate synthase (ferredoxin) activity"/>
    <property type="evidence" value="ECO:0007669"/>
    <property type="project" value="UniProtKB-EC"/>
</dbReference>
<dbReference type="PIRSF" id="PIRSF500060">
    <property type="entry name" value="UCP500060"/>
    <property type="match status" value="1"/>
</dbReference>
<keyword evidence="4" id="KW-0560">Oxidoreductase</keyword>
<evidence type="ECO:0000256" key="2">
    <source>
        <dbReference type="SAM" id="Phobius"/>
    </source>
</evidence>
<gene>
    <name evidence="4" type="ORF">MNBD_GAMMA06-1124</name>
</gene>
<dbReference type="SUPFAM" id="SSF51395">
    <property type="entry name" value="FMN-linked oxidoreductases"/>
    <property type="match status" value="1"/>
</dbReference>
<keyword evidence="2" id="KW-0472">Membrane</keyword>
<reference evidence="4" key="1">
    <citation type="submission" date="2018-06" db="EMBL/GenBank/DDBJ databases">
        <authorList>
            <person name="Zhirakovskaya E."/>
        </authorList>
    </citation>
    <scope>NUCLEOTIDE SEQUENCE</scope>
</reference>